<dbReference type="EMBL" id="CP054051">
    <property type="protein sequence ID" value="QKJ27233.1"/>
    <property type="molecule type" value="Genomic_DNA"/>
</dbReference>
<dbReference type="InterPro" id="IPR035911">
    <property type="entry name" value="MurE/MurF_N"/>
</dbReference>
<proteinExistence type="predicted"/>
<reference evidence="1 4" key="2">
    <citation type="submission" date="2020-05" db="EMBL/GenBank/DDBJ databases">
        <title>Complete genome sequencing of Campylobacter and Arcobacter type strains.</title>
        <authorList>
            <person name="Miller W.G."/>
            <person name="Yee E."/>
        </authorList>
    </citation>
    <scope>NUCLEOTIDE SEQUENCE [LARGE SCALE GENOMIC DNA]</scope>
    <source>
        <strain evidence="1 4">LMG 21996</strain>
    </source>
</reference>
<dbReference type="Gene3D" id="3.40.1390.10">
    <property type="entry name" value="MurE/MurF, N-terminal domain"/>
    <property type="match status" value="1"/>
</dbReference>
<reference evidence="2 3" key="1">
    <citation type="submission" date="2019-05" db="EMBL/GenBank/DDBJ databases">
        <title>Arcobacter cibarius and Arcobacter thereius providing challenges in identification an antibiotic susceptibility and Quinolone resistance.</title>
        <authorList>
            <person name="Busch A."/>
            <person name="Hanel I."/>
            <person name="Hotzel H."/>
            <person name="Tomaso H."/>
        </authorList>
    </citation>
    <scope>NUCLEOTIDE SEQUENCE [LARGE SCALE GENOMIC DNA]</scope>
    <source>
        <strain evidence="2 3">16CS0831-2</strain>
    </source>
</reference>
<sequence length="332" mass="39244">MKISSIVDIIDGELLNSPSISFINGIKYDAKTVKTSDLFIAKNFEDLKIAISNGAYATIFEENFPIIDNEVAFIKVKNLELALIKILRYKLSNLKIDAYFCDNETFDMFELYQNNHSKNIFLLSEDIEKSFKFIDEVEDGDIIISKNYQILNNIYPKNKKFEKYIDENNIKNLVKHSLFELSFSYEDNYFSRLRLSSLYLNSFLNIYNFFNKDIDVSKLKFYTNFKAIFIDKNFEPIEFGKSDSFIICQNNKNLIQAEIKYINDEFKYAKSIFITKNYVEFINKEKQILIKNIDELKNILKISNFNCAYLIDFSYKEILEYLQKSQNRPTLF</sequence>
<organism evidence="1 4">
    <name type="scientific">Aliarcobacter cibarius</name>
    <dbReference type="NCBI Taxonomy" id="255507"/>
    <lineage>
        <taxon>Bacteria</taxon>
        <taxon>Pseudomonadati</taxon>
        <taxon>Campylobacterota</taxon>
        <taxon>Epsilonproteobacteria</taxon>
        <taxon>Campylobacterales</taxon>
        <taxon>Arcobacteraceae</taxon>
        <taxon>Aliarcobacter</taxon>
    </lineage>
</organism>
<dbReference type="AlphaFoldDB" id="A0A7L5JPS3"/>
<gene>
    <name evidence="1" type="ORF">ACBT_1324</name>
    <name evidence="2" type="ORF">FE247_01295</name>
</gene>
<accession>A0A7L5JPS3</accession>
<evidence type="ECO:0000313" key="3">
    <source>
        <dbReference type="Proteomes" id="UP000305417"/>
    </source>
</evidence>
<dbReference type="OrthoDB" id="5338390at2"/>
<dbReference type="Proteomes" id="UP000509513">
    <property type="component" value="Chromosome"/>
</dbReference>
<evidence type="ECO:0000313" key="4">
    <source>
        <dbReference type="Proteomes" id="UP000509513"/>
    </source>
</evidence>
<dbReference type="Proteomes" id="UP000305417">
    <property type="component" value="Unassembled WGS sequence"/>
</dbReference>
<evidence type="ECO:0000313" key="1">
    <source>
        <dbReference type="EMBL" id="QKJ27233.1"/>
    </source>
</evidence>
<dbReference type="RefSeq" id="WP_024775023.1">
    <property type="nucleotide sequence ID" value="NZ_CP054051.1"/>
</dbReference>
<protein>
    <submittedName>
        <fullName evidence="2">Peptidoglycan synthetase</fullName>
    </submittedName>
</protein>
<evidence type="ECO:0000313" key="2">
    <source>
        <dbReference type="EMBL" id="TLT01548.1"/>
    </source>
</evidence>
<dbReference type="KEGG" id="acib:ACBT_1324"/>
<dbReference type="EMBL" id="VBUC01000002">
    <property type="protein sequence ID" value="TLT01548.1"/>
    <property type="molecule type" value="Genomic_DNA"/>
</dbReference>
<name>A0A7L5JPS3_9BACT</name>
<keyword evidence="3" id="KW-1185">Reference proteome</keyword>
<dbReference type="SUPFAM" id="SSF63418">
    <property type="entry name" value="MurE/MurF N-terminal domain"/>
    <property type="match status" value="1"/>
</dbReference>